<sequence length="59" mass="6996">MGFDPEGLQQKLSRIRIRAGAGQQKMRNILMMKIIQLRKMVVRKRPEEENQLSLFQEPE</sequence>
<reference evidence="1" key="1">
    <citation type="journal article" date="2008" name="BMC Genomics">
        <title>A conifer genomics resource of 200,000 spruce (Picea spp.) ESTs and 6,464 high-quality, sequence-finished full-length cDNAs for Sitka spruce (Picea sitchensis).</title>
        <authorList>
            <person name="Ralph S.G."/>
            <person name="Chun H.J."/>
            <person name="Kolosova N."/>
            <person name="Cooper D."/>
            <person name="Oddy C."/>
            <person name="Ritland C.E."/>
            <person name="Kirkpatrick R."/>
            <person name="Moore R."/>
            <person name="Barber S."/>
            <person name="Holt R.A."/>
            <person name="Jones S.J."/>
            <person name="Marra M.A."/>
            <person name="Douglas C.J."/>
            <person name="Ritland K."/>
            <person name="Bohlmann J."/>
        </authorList>
    </citation>
    <scope>NUCLEOTIDE SEQUENCE</scope>
    <source>
        <tissue evidence="1">Green portion of the leader tissue</tissue>
    </source>
</reference>
<dbReference type="EMBL" id="EF086374">
    <property type="protein sequence ID" value="ABK25643.1"/>
    <property type="molecule type" value="mRNA"/>
</dbReference>
<name>A9NYD2_PICSI</name>
<accession>A9NYD2</accession>
<proteinExistence type="evidence at transcript level"/>
<dbReference type="AlphaFoldDB" id="A9NYD2"/>
<protein>
    <submittedName>
        <fullName evidence="1">Uncharacterized protein</fullName>
    </submittedName>
</protein>
<evidence type="ECO:0000313" key="1">
    <source>
        <dbReference type="EMBL" id="ABK25643.1"/>
    </source>
</evidence>
<organism evidence="1">
    <name type="scientific">Picea sitchensis</name>
    <name type="common">Sitka spruce</name>
    <name type="synonym">Pinus sitchensis</name>
    <dbReference type="NCBI Taxonomy" id="3332"/>
    <lineage>
        <taxon>Eukaryota</taxon>
        <taxon>Viridiplantae</taxon>
        <taxon>Streptophyta</taxon>
        <taxon>Embryophyta</taxon>
        <taxon>Tracheophyta</taxon>
        <taxon>Spermatophyta</taxon>
        <taxon>Pinopsida</taxon>
        <taxon>Pinidae</taxon>
        <taxon>Conifers I</taxon>
        <taxon>Pinales</taxon>
        <taxon>Pinaceae</taxon>
        <taxon>Picea</taxon>
    </lineage>
</organism>